<dbReference type="PANTHER" id="PTHR11505">
    <property type="entry name" value="L1 TRANSPOSABLE ELEMENT-RELATED"/>
    <property type="match status" value="1"/>
</dbReference>
<evidence type="ECO:0000313" key="1">
    <source>
        <dbReference type="EMBL" id="CAB4042360.1"/>
    </source>
</evidence>
<evidence type="ECO:0000313" key="2">
    <source>
        <dbReference type="Proteomes" id="UP001152795"/>
    </source>
</evidence>
<protein>
    <submittedName>
        <fullName evidence="1">Uncharacterized protein</fullName>
    </submittedName>
</protein>
<accession>A0A6S7KJQ8</accession>
<name>A0A6S7KJQ8_PARCT</name>
<organism evidence="1 2">
    <name type="scientific">Paramuricea clavata</name>
    <name type="common">Red gorgonian</name>
    <name type="synonym">Violescent sea-whip</name>
    <dbReference type="NCBI Taxonomy" id="317549"/>
    <lineage>
        <taxon>Eukaryota</taxon>
        <taxon>Metazoa</taxon>
        <taxon>Cnidaria</taxon>
        <taxon>Anthozoa</taxon>
        <taxon>Octocorallia</taxon>
        <taxon>Malacalcyonacea</taxon>
        <taxon>Plexauridae</taxon>
        <taxon>Paramuricea</taxon>
    </lineage>
</organism>
<dbReference type="OrthoDB" id="7480141at2759"/>
<dbReference type="EMBL" id="CACRXK020029962">
    <property type="protein sequence ID" value="CAB4042360.1"/>
    <property type="molecule type" value="Genomic_DNA"/>
</dbReference>
<sequence>MKKQQNKKLEEILTSITFLSAKYDELVKKVDTLEDKNKGLEVENKRLNDSVRQLELQVQQQAESISEIEQYSRRDCLEIRGIPMETNEETDKIVQAVGNLTDVVINPQDIS</sequence>
<dbReference type="Gene3D" id="1.20.5.170">
    <property type="match status" value="1"/>
</dbReference>
<feature type="non-terminal residue" evidence="1">
    <location>
        <position position="111"/>
    </location>
</feature>
<dbReference type="AlphaFoldDB" id="A0A6S7KJQ8"/>
<gene>
    <name evidence="1" type="ORF">PACLA_8A041021</name>
</gene>
<reference evidence="1" key="1">
    <citation type="submission" date="2020-04" db="EMBL/GenBank/DDBJ databases">
        <authorList>
            <person name="Alioto T."/>
            <person name="Alioto T."/>
            <person name="Gomez Garrido J."/>
        </authorList>
    </citation>
    <scope>NUCLEOTIDE SEQUENCE</scope>
    <source>
        <strain evidence="1">A484AB</strain>
    </source>
</reference>
<proteinExistence type="predicted"/>
<dbReference type="Proteomes" id="UP001152795">
    <property type="component" value="Unassembled WGS sequence"/>
</dbReference>
<dbReference type="InterPro" id="IPR004244">
    <property type="entry name" value="Transposase_22"/>
</dbReference>
<comment type="caution">
    <text evidence="1">The sequence shown here is derived from an EMBL/GenBank/DDBJ whole genome shotgun (WGS) entry which is preliminary data.</text>
</comment>
<keyword evidence="2" id="KW-1185">Reference proteome</keyword>